<dbReference type="EC" id="2.3.3.14" evidence="3 8"/>
<evidence type="ECO:0000256" key="2">
    <source>
        <dbReference type="ARBA" id="ARBA00006154"/>
    </source>
</evidence>
<evidence type="ECO:0000256" key="3">
    <source>
        <dbReference type="ARBA" id="ARBA00012974"/>
    </source>
</evidence>
<dbReference type="OrthoDB" id="9803573at2"/>
<evidence type="ECO:0000256" key="4">
    <source>
        <dbReference type="ARBA" id="ARBA00020735"/>
    </source>
</evidence>
<dbReference type="InterPro" id="IPR002034">
    <property type="entry name" value="AIPM/Hcit_synth_CS"/>
</dbReference>
<feature type="domain" description="Pyruvate carboxyltransferase" evidence="9">
    <location>
        <begin position="4"/>
        <end position="255"/>
    </location>
</feature>
<dbReference type="InterPro" id="IPR054691">
    <property type="entry name" value="LeuA/HCS_post-cat"/>
</dbReference>
<dbReference type="Gene3D" id="1.10.238.260">
    <property type="match status" value="1"/>
</dbReference>
<evidence type="ECO:0000256" key="1">
    <source>
        <dbReference type="ARBA" id="ARBA00003050"/>
    </source>
</evidence>
<dbReference type="GO" id="GO:0019752">
    <property type="term" value="P:carboxylic acid metabolic process"/>
    <property type="evidence" value="ECO:0007669"/>
    <property type="project" value="UniProtKB-UniRule"/>
</dbReference>
<comment type="catalytic activity">
    <reaction evidence="6 8">
        <text>acetyl-CoA + 2-oxoglutarate + H2O = (2R)-homocitrate + CoA + H(+)</text>
        <dbReference type="Rhea" id="RHEA:12929"/>
        <dbReference type="ChEBI" id="CHEBI:15377"/>
        <dbReference type="ChEBI" id="CHEBI:15378"/>
        <dbReference type="ChEBI" id="CHEBI:16810"/>
        <dbReference type="ChEBI" id="CHEBI:57287"/>
        <dbReference type="ChEBI" id="CHEBI:57288"/>
        <dbReference type="ChEBI" id="CHEBI:58884"/>
        <dbReference type="EC" id="2.3.3.14"/>
    </reaction>
</comment>
<evidence type="ECO:0000256" key="5">
    <source>
        <dbReference type="ARBA" id="ARBA00022679"/>
    </source>
</evidence>
<dbReference type="PANTHER" id="PTHR42880:SF1">
    <property type="entry name" value="ISOPROPYLMALATE_HOMOCITRATE_CITRAMALATE SYNTHASE FAMILY PROTEIN"/>
    <property type="match status" value="1"/>
</dbReference>
<comment type="function">
    <text evidence="1 8">This protein is a Fe-Mo-cofactor biosynthetic component.</text>
</comment>
<keyword evidence="11" id="KW-1185">Reference proteome</keyword>
<dbReference type="InterPro" id="IPR013477">
    <property type="entry name" value="NifV/FrbC"/>
</dbReference>
<evidence type="ECO:0000259" key="9">
    <source>
        <dbReference type="PROSITE" id="PS50991"/>
    </source>
</evidence>
<dbReference type="GO" id="GO:0009399">
    <property type="term" value="P:nitrogen fixation"/>
    <property type="evidence" value="ECO:0007669"/>
    <property type="project" value="UniProtKB-UniRule"/>
</dbReference>
<dbReference type="PANTHER" id="PTHR42880">
    <property type="entry name" value="HOMOCITRATE SYNTHASE"/>
    <property type="match status" value="1"/>
</dbReference>
<evidence type="ECO:0000256" key="8">
    <source>
        <dbReference type="RuleBase" id="RU367143"/>
    </source>
</evidence>
<dbReference type="InterPro" id="IPR000891">
    <property type="entry name" value="PYR_CT"/>
</dbReference>
<dbReference type="Pfam" id="PF22617">
    <property type="entry name" value="HCS_D2"/>
    <property type="match status" value="1"/>
</dbReference>
<dbReference type="SUPFAM" id="SSF51569">
    <property type="entry name" value="Aldolase"/>
    <property type="match status" value="1"/>
</dbReference>
<dbReference type="NCBIfam" id="TIGR02660">
    <property type="entry name" value="nifV_homocitr"/>
    <property type="match status" value="1"/>
</dbReference>
<dbReference type="Proteomes" id="UP000294555">
    <property type="component" value="Unassembled WGS sequence"/>
</dbReference>
<comment type="caution">
    <text evidence="10">The sequence shown here is derived from an EMBL/GenBank/DDBJ whole genome shotgun (WGS) entry which is preliminary data.</text>
</comment>
<sequence>MTAIVINDTTLRDGEQSPGVAFSAVEKLAIAVALTDIGVGELEVGTPAMGDEECRRIAQVRQALPGQTLMAWCRLNRKEIGLAADLGLDWVDVSLPASAQMRDYKLRLNWPQMARELASHILYARRCGLRVSVGCEDASRASDEELGQIARVAGDAGALRLRFADTLGVMDPFATYDRIKALRCHWDGDIEMHAHNDLGLATANTLAAVRAGATHVNTTVNGLGERAGNASLESVAMALETCLHRDTGIRFEQLPALCRQVSAAARRPIDPQQPLVGEQVFTHESGIHVAGLLKNAACYQSIDPARFGRHHTLVLGKHSGRHAVTRIFADLGYTLAASQAEQLLLVLRSRAEVWKHSPSEAQLQQLYNELFGVPGPDMGLALCSGG</sequence>
<comment type="similarity">
    <text evidence="2 7">Belongs to the alpha-IPM synthase/homocitrate synthase family.</text>
</comment>
<dbReference type="GO" id="GO:0004410">
    <property type="term" value="F:homocitrate synthase activity"/>
    <property type="evidence" value="ECO:0007669"/>
    <property type="project" value="UniProtKB-UniRule"/>
</dbReference>
<dbReference type="CDD" id="cd07939">
    <property type="entry name" value="DRE_TIM_NifV"/>
    <property type="match status" value="1"/>
</dbReference>
<evidence type="ECO:0000313" key="10">
    <source>
        <dbReference type="EMBL" id="TCL02794.1"/>
    </source>
</evidence>
<organism evidence="10 11">
    <name type="scientific">Sodalis ligni</name>
    <dbReference type="NCBI Taxonomy" id="2697027"/>
    <lineage>
        <taxon>Bacteria</taxon>
        <taxon>Pseudomonadati</taxon>
        <taxon>Pseudomonadota</taxon>
        <taxon>Gammaproteobacteria</taxon>
        <taxon>Enterobacterales</taxon>
        <taxon>Bruguierivoracaceae</taxon>
        <taxon>Sodalis</taxon>
    </lineage>
</organism>
<dbReference type="RefSeq" id="WP_132921721.1">
    <property type="nucleotide sequence ID" value="NZ_SJOI01000001.1"/>
</dbReference>
<proteinExistence type="inferred from homology"/>
<dbReference type="Gene3D" id="3.20.20.70">
    <property type="entry name" value="Aldolase class I"/>
    <property type="match status" value="1"/>
</dbReference>
<protein>
    <recommendedName>
        <fullName evidence="4 8">Homocitrate synthase</fullName>
        <ecNumber evidence="3 8">2.3.3.14</ecNumber>
    </recommendedName>
</protein>
<evidence type="ECO:0000313" key="11">
    <source>
        <dbReference type="Proteomes" id="UP000294555"/>
    </source>
</evidence>
<dbReference type="InterPro" id="IPR013785">
    <property type="entry name" value="Aldolase_TIM"/>
</dbReference>
<dbReference type="PROSITE" id="PS50991">
    <property type="entry name" value="PYR_CT"/>
    <property type="match status" value="1"/>
</dbReference>
<evidence type="ECO:0000256" key="7">
    <source>
        <dbReference type="RuleBase" id="RU003523"/>
    </source>
</evidence>
<accession>A0A4R1N6D9</accession>
<keyword evidence="8" id="KW-0535">Nitrogen fixation</keyword>
<gene>
    <name evidence="10" type="ORF">EZJ58_0828</name>
</gene>
<evidence type="ECO:0000256" key="6">
    <source>
        <dbReference type="ARBA" id="ARBA00048019"/>
    </source>
</evidence>
<dbReference type="AlphaFoldDB" id="A0A4R1N6D9"/>
<dbReference type="EMBL" id="SJOI01000001">
    <property type="protein sequence ID" value="TCL02794.1"/>
    <property type="molecule type" value="Genomic_DNA"/>
</dbReference>
<name>A0A4R1N6D9_9GAMM</name>
<reference evidence="10 11" key="1">
    <citation type="submission" date="2019-02" db="EMBL/GenBank/DDBJ databases">
        <title>Investigation of anaerobic lignin degradation for improved lignocellulosic biofuels.</title>
        <authorList>
            <person name="Deangelis K."/>
        </authorList>
    </citation>
    <scope>NUCLEOTIDE SEQUENCE [LARGE SCALE GENOMIC DNA]</scope>
    <source>
        <strain evidence="10 11">159R</strain>
    </source>
</reference>
<dbReference type="PROSITE" id="PS00816">
    <property type="entry name" value="AIPM_HOMOCIT_SYNTH_2"/>
    <property type="match status" value="1"/>
</dbReference>
<dbReference type="Pfam" id="PF00682">
    <property type="entry name" value="HMGL-like"/>
    <property type="match status" value="1"/>
</dbReference>
<dbReference type="PROSITE" id="PS00815">
    <property type="entry name" value="AIPM_HOMOCIT_SYNTH_1"/>
    <property type="match status" value="1"/>
</dbReference>
<keyword evidence="5 7" id="KW-0808">Transferase</keyword>